<dbReference type="Pfam" id="PF16030">
    <property type="entry name" value="GD_N"/>
    <property type="match status" value="1"/>
</dbReference>
<dbReference type="Pfam" id="PF00089">
    <property type="entry name" value="Trypsin"/>
    <property type="match status" value="1"/>
</dbReference>
<keyword evidence="6" id="KW-0378">Hydrolase</keyword>
<accession>A0A2M4ATC9</accession>
<dbReference type="PRINTS" id="PR00722">
    <property type="entry name" value="CHYMOTRYPSIN"/>
</dbReference>
<reference evidence="6" key="1">
    <citation type="submission" date="2018-01" db="EMBL/GenBank/DDBJ databases">
        <title>An insight into the sialome of Amazonian anophelines.</title>
        <authorList>
            <person name="Ribeiro J.M."/>
            <person name="Scarpassa V."/>
            <person name="Calvo E."/>
        </authorList>
    </citation>
    <scope>NUCLEOTIDE SEQUENCE</scope>
    <source>
        <tissue evidence="6">Salivary glands</tissue>
    </source>
</reference>
<comment type="similarity">
    <text evidence="2">Belongs to the peptidase S1 family. CLIP subfamily.</text>
</comment>
<feature type="domain" description="Peptidase S1" evidence="5">
    <location>
        <begin position="265"/>
        <end position="527"/>
    </location>
</feature>
<evidence type="ECO:0000313" key="6">
    <source>
        <dbReference type="EMBL" id="MBW44041.1"/>
    </source>
</evidence>
<dbReference type="InterPro" id="IPR043504">
    <property type="entry name" value="Peptidase_S1_PA_chymotrypsin"/>
</dbReference>
<dbReference type="GO" id="GO:0006508">
    <property type="term" value="P:proteolysis"/>
    <property type="evidence" value="ECO:0007669"/>
    <property type="project" value="UniProtKB-KW"/>
</dbReference>
<feature type="region of interest" description="Disordered" evidence="3">
    <location>
        <begin position="201"/>
        <end position="272"/>
    </location>
</feature>
<keyword evidence="4" id="KW-0812">Transmembrane</keyword>
<keyword evidence="4" id="KW-0472">Membrane</keyword>
<dbReference type="PROSITE" id="PS50240">
    <property type="entry name" value="TRYPSIN_DOM"/>
    <property type="match status" value="1"/>
</dbReference>
<evidence type="ECO:0000256" key="4">
    <source>
        <dbReference type="SAM" id="Phobius"/>
    </source>
</evidence>
<proteinExistence type="inferred from homology"/>
<name>A0A2M4ATC9_9DIPT</name>
<keyword evidence="1" id="KW-1015">Disulfide bond</keyword>
<dbReference type="InterPro" id="IPR031986">
    <property type="entry name" value="GD_N"/>
</dbReference>
<dbReference type="InterPro" id="IPR009003">
    <property type="entry name" value="Peptidase_S1_PA"/>
</dbReference>
<keyword evidence="4" id="KW-1133">Transmembrane helix</keyword>
<dbReference type="PANTHER" id="PTHR24260">
    <property type="match status" value="1"/>
</dbReference>
<organism evidence="6">
    <name type="scientific">Anopheles triannulatus</name>
    <dbReference type="NCBI Taxonomy" id="58253"/>
    <lineage>
        <taxon>Eukaryota</taxon>
        <taxon>Metazoa</taxon>
        <taxon>Ecdysozoa</taxon>
        <taxon>Arthropoda</taxon>
        <taxon>Hexapoda</taxon>
        <taxon>Insecta</taxon>
        <taxon>Pterygota</taxon>
        <taxon>Neoptera</taxon>
        <taxon>Endopterygota</taxon>
        <taxon>Diptera</taxon>
        <taxon>Nematocera</taxon>
        <taxon>Culicoidea</taxon>
        <taxon>Culicidae</taxon>
        <taxon>Anophelinae</taxon>
        <taxon>Anopheles</taxon>
    </lineage>
</organism>
<dbReference type="EMBL" id="GGFK01010720">
    <property type="protein sequence ID" value="MBW44041.1"/>
    <property type="molecule type" value="Transcribed_RNA"/>
</dbReference>
<dbReference type="PROSITE" id="PS00134">
    <property type="entry name" value="TRYPSIN_HIS"/>
    <property type="match status" value="1"/>
</dbReference>
<dbReference type="InterPro" id="IPR001254">
    <property type="entry name" value="Trypsin_dom"/>
</dbReference>
<dbReference type="InterPro" id="IPR018114">
    <property type="entry name" value="TRYPSIN_HIS"/>
</dbReference>
<feature type="transmembrane region" description="Helical" evidence="4">
    <location>
        <begin position="12"/>
        <end position="32"/>
    </location>
</feature>
<dbReference type="InterPro" id="IPR001314">
    <property type="entry name" value="Peptidase_S1A"/>
</dbReference>
<dbReference type="PANTHER" id="PTHR24260:SF136">
    <property type="entry name" value="GH08193P-RELATED"/>
    <property type="match status" value="1"/>
</dbReference>
<feature type="compositionally biased region" description="Pro residues" evidence="3">
    <location>
        <begin position="226"/>
        <end position="256"/>
    </location>
</feature>
<keyword evidence="6" id="KW-0645">Protease</keyword>
<dbReference type="GO" id="GO:0004252">
    <property type="term" value="F:serine-type endopeptidase activity"/>
    <property type="evidence" value="ECO:0007669"/>
    <property type="project" value="InterPro"/>
</dbReference>
<evidence type="ECO:0000259" key="5">
    <source>
        <dbReference type="PROSITE" id="PS50240"/>
    </source>
</evidence>
<dbReference type="SUPFAM" id="SSF50494">
    <property type="entry name" value="Trypsin-like serine proteases"/>
    <property type="match status" value="1"/>
</dbReference>
<feature type="compositionally biased region" description="Low complexity" evidence="3">
    <location>
        <begin position="214"/>
        <end position="225"/>
    </location>
</feature>
<protein>
    <submittedName>
        <fullName evidence="6">Putative serine protease</fullName>
    </submittedName>
</protein>
<evidence type="ECO:0000256" key="2">
    <source>
        <dbReference type="ARBA" id="ARBA00024195"/>
    </source>
</evidence>
<dbReference type="SMART" id="SM00020">
    <property type="entry name" value="Tryp_SPc"/>
    <property type="match status" value="1"/>
</dbReference>
<evidence type="ECO:0000256" key="1">
    <source>
        <dbReference type="ARBA" id="ARBA00023157"/>
    </source>
</evidence>
<dbReference type="CDD" id="cd00190">
    <property type="entry name" value="Tryp_SPc"/>
    <property type="match status" value="1"/>
</dbReference>
<dbReference type="Gene3D" id="2.40.10.10">
    <property type="entry name" value="Trypsin-like serine proteases"/>
    <property type="match status" value="1"/>
</dbReference>
<dbReference type="InterPro" id="IPR051333">
    <property type="entry name" value="CLIP_Serine_Protease"/>
</dbReference>
<sequence length="528" mass="58339">MSSKRNNVLTAKSVLLGSILPPVISCLLWFIGSTSGQYLSSPCPEVFSYRLDPNTNQGFGYIELNNLRIGITVKLMVDLSYNVEVSKQNLGSITLVKSNEQTFRDIYNNLPAQYRVNFPFRNIYPKVLAIRVNGETICSGSPAQGRIVTTVNLEHTLYTEVQQLPPGSQGNGIQFLPGMGNGFQPPVQQQPVTQRPNVFRPQVQPVTRPPVYQPPVQTVSYTERPQPQPRPQQQPQPQPQPQPQEQPQPQPQPQPQSPSGTNSDIVCGTTAPLGNRLSINGVRSSRGQFPWAAPIFNTAGVPKPQYICGSSIISTTHLITAAHCMFFPDGTERQAGQLTVVAGMFNIDNFFDNDNQDRDVSKIHTHEDYVHEDLLVTDSDIAVLVLSQAITYNDVVRPICLWSGSDNLEQVVGSKGYVCGWGITESGDAKYPSYVTATIKDRRECSRQLGRLFSANSRTFCGDGEGAVPCNGDSGSGLAIKRGRQHFLRGVVSVGQYDQVTLLCDTQKYVVYTDVAPFRYWLLRITRS</sequence>
<dbReference type="AlphaFoldDB" id="A0A2M4ATC9"/>
<evidence type="ECO:0000256" key="3">
    <source>
        <dbReference type="SAM" id="MobiDB-lite"/>
    </source>
</evidence>
<dbReference type="FunFam" id="2.40.10.10:FF:000068">
    <property type="entry name" value="transmembrane protease serine 2"/>
    <property type="match status" value="1"/>
</dbReference>